<comment type="subcellular location">
    <subcellularLocation>
        <location evidence="1">Nucleus</location>
    </subcellularLocation>
</comment>
<dbReference type="GO" id="GO:0006355">
    <property type="term" value="P:regulation of DNA-templated transcription"/>
    <property type="evidence" value="ECO:0007669"/>
    <property type="project" value="TreeGrafter"/>
</dbReference>
<evidence type="ECO:0000256" key="2">
    <source>
        <dbReference type="ARBA" id="ARBA00007267"/>
    </source>
</evidence>
<feature type="region of interest" description="Disordered" evidence="4">
    <location>
        <begin position="1"/>
        <end position="83"/>
    </location>
</feature>
<evidence type="ECO:0000256" key="1">
    <source>
        <dbReference type="ARBA" id="ARBA00004123"/>
    </source>
</evidence>
<dbReference type="SMART" id="SM01114">
    <property type="entry name" value="CXC"/>
    <property type="match status" value="2"/>
</dbReference>
<dbReference type="InterPro" id="IPR033467">
    <property type="entry name" value="Tesmin/TSO1-like_CXC"/>
</dbReference>
<evidence type="ECO:0000259" key="5">
    <source>
        <dbReference type="PROSITE" id="PS51634"/>
    </source>
</evidence>
<dbReference type="VEuPathDB" id="FungiDB:H257_06653"/>
<organism evidence="6">
    <name type="scientific">Aphanomyces astaci</name>
    <name type="common">Crayfish plague agent</name>
    <dbReference type="NCBI Taxonomy" id="112090"/>
    <lineage>
        <taxon>Eukaryota</taxon>
        <taxon>Sar</taxon>
        <taxon>Stramenopiles</taxon>
        <taxon>Oomycota</taxon>
        <taxon>Saprolegniomycetes</taxon>
        <taxon>Saprolegniales</taxon>
        <taxon>Verrucalvaceae</taxon>
        <taxon>Aphanomyces</taxon>
    </lineage>
</organism>
<dbReference type="RefSeq" id="XP_009830267.1">
    <property type="nucleotide sequence ID" value="XM_009831965.1"/>
</dbReference>
<evidence type="ECO:0000313" key="6">
    <source>
        <dbReference type="EMBL" id="ETV80343.1"/>
    </source>
</evidence>
<dbReference type="InterPro" id="IPR005172">
    <property type="entry name" value="CRC"/>
</dbReference>
<dbReference type="AlphaFoldDB" id="W4GN66"/>
<proteinExistence type="inferred from homology"/>
<reference evidence="6" key="1">
    <citation type="submission" date="2013-12" db="EMBL/GenBank/DDBJ databases">
        <title>The Genome Sequence of Aphanomyces astaci APO3.</title>
        <authorList>
            <consortium name="The Broad Institute Genomics Platform"/>
            <person name="Russ C."/>
            <person name="Tyler B."/>
            <person name="van West P."/>
            <person name="Dieguez-Uribeondo J."/>
            <person name="Young S.K."/>
            <person name="Zeng Q."/>
            <person name="Gargeya S."/>
            <person name="Fitzgerald M."/>
            <person name="Abouelleil A."/>
            <person name="Alvarado L."/>
            <person name="Chapman S.B."/>
            <person name="Gainer-Dewar J."/>
            <person name="Goldberg J."/>
            <person name="Griggs A."/>
            <person name="Gujja S."/>
            <person name="Hansen M."/>
            <person name="Howarth C."/>
            <person name="Imamovic A."/>
            <person name="Ireland A."/>
            <person name="Larimer J."/>
            <person name="McCowan C."/>
            <person name="Murphy C."/>
            <person name="Pearson M."/>
            <person name="Poon T.W."/>
            <person name="Priest M."/>
            <person name="Roberts A."/>
            <person name="Saif S."/>
            <person name="Shea T."/>
            <person name="Sykes S."/>
            <person name="Wortman J."/>
            <person name="Nusbaum C."/>
            <person name="Birren B."/>
        </authorList>
    </citation>
    <scope>NUCLEOTIDE SEQUENCE [LARGE SCALE GENOMIC DNA]</scope>
    <source>
        <strain evidence="6">APO3</strain>
    </source>
</reference>
<dbReference type="InterPro" id="IPR028307">
    <property type="entry name" value="Lin-54_fam"/>
</dbReference>
<sequence>MDSSPIRPLLTRKENLKGCSSRSLDKVHAPVKRKPLSTISHNVLAQMDEARANTSKRSKPSSPVESIPAVDKSRLASPEDSQGRKDELNLAWLDMCCALLDKKRSMHAPVARPTDMRDLMLPSIERSAKETPTTVKLCDPSPPSTTDIVGEQPRDLDVANAALALHENSQPSSTCCGCKTGCLKLYCRCFLTRGFCTPQCTCVSCLNTKTSTQRLPAITMHLKNNVHAFRVSSLATPVVANGMSHDGNNAATATGSNFVPLVPNVDHANAIACRCKKSKCSKKYCDCFQAGIACGPRCQCRDCCNHSPKETNTKQIIYAKDTIKVIVTRTPRLAPGTGSTFRVLL</sequence>
<keyword evidence="3" id="KW-0539">Nucleus</keyword>
<name>W4GN66_APHAT</name>
<comment type="similarity">
    <text evidence="2">Belongs to the lin-54 family.</text>
</comment>
<dbReference type="STRING" id="112090.W4GN66"/>
<dbReference type="GeneID" id="20808649"/>
<evidence type="ECO:0000256" key="4">
    <source>
        <dbReference type="SAM" id="MobiDB-lite"/>
    </source>
</evidence>
<dbReference type="PROSITE" id="PS51634">
    <property type="entry name" value="CRC"/>
    <property type="match status" value="1"/>
</dbReference>
<gene>
    <name evidence="6" type="ORF">H257_06653</name>
</gene>
<dbReference type="OrthoDB" id="6283463at2759"/>
<accession>W4GN66</accession>
<dbReference type="GO" id="GO:0005634">
    <property type="term" value="C:nucleus"/>
    <property type="evidence" value="ECO:0007669"/>
    <property type="project" value="UniProtKB-SubCell"/>
</dbReference>
<dbReference type="EMBL" id="KI913126">
    <property type="protein sequence ID" value="ETV80343.1"/>
    <property type="molecule type" value="Genomic_DNA"/>
</dbReference>
<dbReference type="Pfam" id="PF03638">
    <property type="entry name" value="TCR"/>
    <property type="match status" value="2"/>
</dbReference>
<dbReference type="PANTHER" id="PTHR12446:SF34">
    <property type="entry name" value="PROTEIN LIN-54 HOMOLOG"/>
    <property type="match status" value="1"/>
</dbReference>
<protein>
    <recommendedName>
        <fullName evidence="5">CRC domain-containing protein</fullName>
    </recommendedName>
</protein>
<feature type="domain" description="CRC" evidence="5">
    <location>
        <begin position="172"/>
        <end position="308"/>
    </location>
</feature>
<evidence type="ECO:0000256" key="3">
    <source>
        <dbReference type="ARBA" id="ARBA00023242"/>
    </source>
</evidence>
<dbReference type="PANTHER" id="PTHR12446">
    <property type="entry name" value="TESMIN/TSO1-RELATED"/>
    <property type="match status" value="1"/>
</dbReference>